<sequence>MSCYRYSVSNGCGHINACMFRFCNGHENTIEEMNRCFDTNHTTMTNGTKVRMGNDFCNRGCEAMTVGWRCCTCGYKSVTGYYHPTAKMLVHDDPYGNAHGFCTRCLTENQSEEKQGR</sequence>
<protein>
    <submittedName>
        <fullName evidence="1">Uncharacterized protein</fullName>
    </submittedName>
</protein>
<accession>A0A0F7ZXC7</accession>
<organism evidence="1 2">
    <name type="scientific">Hirsutella minnesotensis 3608</name>
    <dbReference type="NCBI Taxonomy" id="1043627"/>
    <lineage>
        <taxon>Eukaryota</taxon>
        <taxon>Fungi</taxon>
        <taxon>Dikarya</taxon>
        <taxon>Ascomycota</taxon>
        <taxon>Pezizomycotina</taxon>
        <taxon>Sordariomycetes</taxon>
        <taxon>Hypocreomycetidae</taxon>
        <taxon>Hypocreales</taxon>
        <taxon>Ophiocordycipitaceae</taxon>
        <taxon>Hirsutella</taxon>
    </lineage>
</organism>
<reference evidence="1 2" key="1">
    <citation type="journal article" date="2014" name="Genome Biol. Evol.">
        <title>Comparative genomics and transcriptomics analyses reveal divergent lifestyle features of nematode endoparasitic fungus Hirsutella minnesotensis.</title>
        <authorList>
            <person name="Lai Y."/>
            <person name="Liu K."/>
            <person name="Zhang X."/>
            <person name="Zhang X."/>
            <person name="Li K."/>
            <person name="Wang N."/>
            <person name="Shu C."/>
            <person name="Wu Y."/>
            <person name="Wang C."/>
            <person name="Bushley K.E."/>
            <person name="Xiang M."/>
            <person name="Liu X."/>
        </authorList>
    </citation>
    <scope>NUCLEOTIDE SEQUENCE [LARGE SCALE GENOMIC DNA]</scope>
    <source>
        <strain evidence="1 2">3608</strain>
    </source>
</reference>
<dbReference type="OrthoDB" id="5241044at2759"/>
<gene>
    <name evidence="1" type="ORF">HIM_10121</name>
</gene>
<name>A0A0F7ZXC7_9HYPO</name>
<keyword evidence="2" id="KW-1185">Reference proteome</keyword>
<dbReference type="AlphaFoldDB" id="A0A0F7ZXC7"/>
<dbReference type="Proteomes" id="UP000054481">
    <property type="component" value="Unassembled WGS sequence"/>
</dbReference>
<evidence type="ECO:0000313" key="1">
    <source>
        <dbReference type="EMBL" id="KJZ70492.1"/>
    </source>
</evidence>
<dbReference type="EMBL" id="KQ030622">
    <property type="protein sequence ID" value="KJZ70492.1"/>
    <property type="molecule type" value="Genomic_DNA"/>
</dbReference>
<proteinExistence type="predicted"/>
<evidence type="ECO:0000313" key="2">
    <source>
        <dbReference type="Proteomes" id="UP000054481"/>
    </source>
</evidence>